<feature type="signal peptide" evidence="2">
    <location>
        <begin position="1"/>
        <end position="24"/>
    </location>
</feature>
<dbReference type="RefSeq" id="WP_133908279.1">
    <property type="nucleotide sequence ID" value="NZ_SOCP01000023.1"/>
</dbReference>
<organism evidence="3 4">
    <name type="scientific">Actinophytocola oryzae</name>
    <dbReference type="NCBI Taxonomy" id="502181"/>
    <lineage>
        <taxon>Bacteria</taxon>
        <taxon>Bacillati</taxon>
        <taxon>Actinomycetota</taxon>
        <taxon>Actinomycetes</taxon>
        <taxon>Pseudonocardiales</taxon>
        <taxon>Pseudonocardiaceae</taxon>
    </lineage>
</organism>
<comment type="caution">
    <text evidence="3">The sequence shown here is derived from an EMBL/GenBank/DDBJ whole genome shotgun (WGS) entry which is preliminary data.</text>
</comment>
<keyword evidence="2" id="KW-0732">Signal</keyword>
<protein>
    <submittedName>
        <fullName evidence="3">Uncharacterized protein</fullName>
    </submittedName>
</protein>
<feature type="chain" id="PRO_5039201709" evidence="2">
    <location>
        <begin position="25"/>
        <end position="190"/>
    </location>
</feature>
<dbReference type="EMBL" id="SOCP01000023">
    <property type="protein sequence ID" value="TDV40324.1"/>
    <property type="molecule type" value="Genomic_DNA"/>
</dbReference>
<dbReference type="OrthoDB" id="3694810at2"/>
<feature type="compositionally biased region" description="Low complexity" evidence="1">
    <location>
        <begin position="71"/>
        <end position="85"/>
    </location>
</feature>
<reference evidence="3 4" key="1">
    <citation type="submission" date="2019-03" db="EMBL/GenBank/DDBJ databases">
        <title>Genomic Encyclopedia of Archaeal and Bacterial Type Strains, Phase II (KMG-II): from individual species to whole genera.</title>
        <authorList>
            <person name="Goeker M."/>
        </authorList>
    </citation>
    <scope>NUCLEOTIDE SEQUENCE [LARGE SCALE GENOMIC DNA]</scope>
    <source>
        <strain evidence="3 4">DSM 45499</strain>
    </source>
</reference>
<feature type="region of interest" description="Disordered" evidence="1">
    <location>
        <begin position="25"/>
        <end position="85"/>
    </location>
</feature>
<evidence type="ECO:0000256" key="2">
    <source>
        <dbReference type="SAM" id="SignalP"/>
    </source>
</evidence>
<keyword evidence="4" id="KW-1185">Reference proteome</keyword>
<dbReference type="AlphaFoldDB" id="A0A4R7UW84"/>
<sequence>MRAYLIATTAVLGLGVLAACGSQATPAASDQTSTSQSVATPKSSPEPPSNVAEPTPGNGAKPRDPTSGEAPVTIGPNGPVVPPGVTEVPAKQVDAVALPNYFEYGNKVWSFEGGFSLQFFAAASSSCTGVEARVVDQSTDSVKILVQPMDSPQGGRPDGGACAMVMTPMPVTVTLDTPLQDRKILLSGGR</sequence>
<name>A0A4R7UW84_9PSEU</name>
<evidence type="ECO:0000256" key="1">
    <source>
        <dbReference type="SAM" id="MobiDB-lite"/>
    </source>
</evidence>
<feature type="compositionally biased region" description="Polar residues" evidence="1">
    <location>
        <begin position="25"/>
        <end position="43"/>
    </location>
</feature>
<gene>
    <name evidence="3" type="ORF">CLV71_12334</name>
</gene>
<dbReference type="PROSITE" id="PS51257">
    <property type="entry name" value="PROKAR_LIPOPROTEIN"/>
    <property type="match status" value="1"/>
</dbReference>
<accession>A0A4R7UW84</accession>
<dbReference type="Proteomes" id="UP000294927">
    <property type="component" value="Unassembled WGS sequence"/>
</dbReference>
<evidence type="ECO:0000313" key="3">
    <source>
        <dbReference type="EMBL" id="TDV40324.1"/>
    </source>
</evidence>
<proteinExistence type="predicted"/>
<evidence type="ECO:0000313" key="4">
    <source>
        <dbReference type="Proteomes" id="UP000294927"/>
    </source>
</evidence>